<accession>A0A9W3CN10</accession>
<dbReference type="KEGG" id="rsz:130502077"/>
<feature type="transmembrane region" description="Helical" evidence="8">
    <location>
        <begin position="12"/>
        <end position="30"/>
    </location>
</feature>
<dbReference type="GO" id="GO:0005576">
    <property type="term" value="C:extracellular region"/>
    <property type="evidence" value="ECO:0007669"/>
    <property type="project" value="UniProtKB-SubCell"/>
</dbReference>
<dbReference type="FunFam" id="2.40.70.10:FF:000031">
    <property type="entry name" value="Aspartyl protease AED1"/>
    <property type="match status" value="1"/>
</dbReference>
<dbReference type="InterPro" id="IPR033121">
    <property type="entry name" value="PEPTIDASE_A1"/>
</dbReference>
<name>A0A9W3CN10_RAPSA</name>
<dbReference type="InterPro" id="IPR021109">
    <property type="entry name" value="Peptidase_aspartic_dom_sf"/>
</dbReference>
<feature type="transmembrane region" description="Helical" evidence="8">
    <location>
        <begin position="51"/>
        <end position="69"/>
    </location>
</feature>
<keyword evidence="3" id="KW-0964">Secreted</keyword>
<evidence type="ECO:0000256" key="7">
    <source>
        <dbReference type="ARBA" id="ARBA00023180"/>
    </source>
</evidence>
<evidence type="ECO:0000313" key="11">
    <source>
        <dbReference type="RefSeq" id="XP_056852876.1"/>
    </source>
</evidence>
<dbReference type="Pfam" id="PF14541">
    <property type="entry name" value="TAXi_C"/>
    <property type="match status" value="1"/>
</dbReference>
<evidence type="ECO:0000256" key="2">
    <source>
        <dbReference type="ARBA" id="ARBA00007447"/>
    </source>
</evidence>
<evidence type="ECO:0000256" key="8">
    <source>
        <dbReference type="SAM" id="Phobius"/>
    </source>
</evidence>
<dbReference type="PROSITE" id="PS51767">
    <property type="entry name" value="PEPTIDASE_A1"/>
    <property type="match status" value="1"/>
</dbReference>
<keyword evidence="10" id="KW-1185">Reference proteome</keyword>
<dbReference type="SUPFAM" id="SSF50630">
    <property type="entry name" value="Acid proteases"/>
    <property type="match status" value="1"/>
</dbReference>
<gene>
    <name evidence="11" type="primary">LOC130502077</name>
</gene>
<comment type="subcellular location">
    <subcellularLocation>
        <location evidence="1">Secreted</location>
    </subcellularLocation>
</comment>
<dbReference type="Pfam" id="PF14543">
    <property type="entry name" value="TAXi_N"/>
    <property type="match status" value="1"/>
</dbReference>
<dbReference type="InterPro" id="IPR032861">
    <property type="entry name" value="TAXi_N"/>
</dbReference>
<keyword evidence="5" id="KW-0064">Aspartyl protease</keyword>
<comment type="similarity">
    <text evidence="2">Belongs to the peptidase A1 family.</text>
</comment>
<evidence type="ECO:0000313" key="10">
    <source>
        <dbReference type="Proteomes" id="UP000504610"/>
    </source>
</evidence>
<dbReference type="RefSeq" id="XP_056852876.1">
    <property type="nucleotide sequence ID" value="XM_056996896.1"/>
</dbReference>
<dbReference type="InterPro" id="IPR032799">
    <property type="entry name" value="TAXi_C"/>
</dbReference>
<dbReference type="FunFam" id="2.40.70.10:FF:000050">
    <property type="entry name" value="Aspartic proteinase CDR1"/>
    <property type="match status" value="1"/>
</dbReference>
<dbReference type="Proteomes" id="UP000504610">
    <property type="component" value="Unplaced"/>
</dbReference>
<reference evidence="11" key="1">
    <citation type="submission" date="2025-08" db="UniProtKB">
        <authorList>
            <consortium name="RefSeq"/>
        </authorList>
    </citation>
    <scope>IDENTIFICATION</scope>
    <source>
        <tissue evidence="11">Leaf</tissue>
    </source>
</reference>
<keyword evidence="7" id="KW-0325">Glycoprotein</keyword>
<keyword evidence="4" id="KW-0645">Protease</keyword>
<dbReference type="InterPro" id="IPR034161">
    <property type="entry name" value="Pepsin-like_plant"/>
</dbReference>
<evidence type="ECO:0000256" key="5">
    <source>
        <dbReference type="ARBA" id="ARBA00022750"/>
    </source>
</evidence>
<dbReference type="PROSITE" id="PS00141">
    <property type="entry name" value="ASP_PROTEASE"/>
    <property type="match status" value="1"/>
</dbReference>
<dbReference type="Gene3D" id="2.40.70.10">
    <property type="entry name" value="Acid Proteases"/>
    <property type="match status" value="2"/>
</dbReference>
<proteinExistence type="inferred from homology"/>
<protein>
    <submittedName>
        <fullName evidence="11">Aspartic proteinase CDR1-like</fullName>
    </submittedName>
</protein>
<keyword evidence="8" id="KW-0812">Transmembrane</keyword>
<sequence length="482" mass="53161">MLTVSVLIRHSNWIIFHFPLSMIKSVYCLSKICILSHYSITVSSETRMMSMALSLQIITALLFITVVTVSSSPPDGFTMDLIHRRSNSSSTGRSNTYDQLRSSPYADVIFDTASRGGYLMKLQIGTPPVEIEAVIDTGSEVIWTQCLPCLNCYHQRNPIFDPSKSSTYKDLRCNNTPDHSCVYDIVYADQSYSLGSFATETVTMKSTSGHSYVMPKTIIGCSHNSSVHRRSYSGIVGLNLGPLSLVSQMGKHMQGAISYCFSPEGRTSKINFGSNAIVSGEGTVSTTMFIHKEKPAFYYLNLDAVSIEETRIETLGTPFHAVDGNIIIDSGSTFTTLPASYCSLVREAVERVVTAERVPSQHDMLCYKTDTMDIFPVITMHFSGGADLVLGKNNTYMDINGEAICLIVICGSTEEEAIFGNKAQNNFLVGYDLFSRLVSFKPTDCGVTQDIPIDDDSISAASLFQFNIKFVLFIFVLSLIRL</sequence>
<keyword evidence="6" id="KW-0378">Hydrolase</keyword>
<dbReference type="PANTHER" id="PTHR47967">
    <property type="entry name" value="OS07G0603500 PROTEIN-RELATED"/>
    <property type="match status" value="1"/>
</dbReference>
<dbReference type="PANTHER" id="PTHR47967:SF58">
    <property type="entry name" value="ASPARTIC PROTEINASE CDR1-LIKE PROTEIN-RELATED"/>
    <property type="match status" value="1"/>
</dbReference>
<evidence type="ECO:0000256" key="3">
    <source>
        <dbReference type="ARBA" id="ARBA00022525"/>
    </source>
</evidence>
<evidence type="ECO:0000256" key="4">
    <source>
        <dbReference type="ARBA" id="ARBA00022670"/>
    </source>
</evidence>
<keyword evidence="8" id="KW-0472">Membrane</keyword>
<dbReference type="GO" id="GO:0004190">
    <property type="term" value="F:aspartic-type endopeptidase activity"/>
    <property type="evidence" value="ECO:0007669"/>
    <property type="project" value="UniProtKB-KW"/>
</dbReference>
<evidence type="ECO:0000256" key="1">
    <source>
        <dbReference type="ARBA" id="ARBA00004613"/>
    </source>
</evidence>
<feature type="domain" description="Peptidase A1" evidence="9">
    <location>
        <begin position="118"/>
        <end position="441"/>
    </location>
</feature>
<dbReference type="AlphaFoldDB" id="A0A9W3CN10"/>
<dbReference type="InterPro" id="IPR001969">
    <property type="entry name" value="Aspartic_peptidase_AS"/>
</dbReference>
<evidence type="ECO:0000259" key="9">
    <source>
        <dbReference type="PROSITE" id="PS51767"/>
    </source>
</evidence>
<dbReference type="CDD" id="cd05476">
    <property type="entry name" value="pepsin_A_like_plant"/>
    <property type="match status" value="1"/>
</dbReference>
<organism evidence="10 11">
    <name type="scientific">Raphanus sativus</name>
    <name type="common">Radish</name>
    <name type="synonym">Raphanus raphanistrum var. sativus</name>
    <dbReference type="NCBI Taxonomy" id="3726"/>
    <lineage>
        <taxon>Eukaryota</taxon>
        <taxon>Viridiplantae</taxon>
        <taxon>Streptophyta</taxon>
        <taxon>Embryophyta</taxon>
        <taxon>Tracheophyta</taxon>
        <taxon>Spermatophyta</taxon>
        <taxon>Magnoliopsida</taxon>
        <taxon>eudicotyledons</taxon>
        <taxon>Gunneridae</taxon>
        <taxon>Pentapetalae</taxon>
        <taxon>rosids</taxon>
        <taxon>malvids</taxon>
        <taxon>Brassicales</taxon>
        <taxon>Brassicaceae</taxon>
        <taxon>Brassiceae</taxon>
        <taxon>Raphanus</taxon>
    </lineage>
</organism>
<dbReference type="OrthoDB" id="1027150at2759"/>
<dbReference type="InterPro" id="IPR051708">
    <property type="entry name" value="Plant_Aspart_Prot_A1"/>
</dbReference>
<evidence type="ECO:0000256" key="6">
    <source>
        <dbReference type="ARBA" id="ARBA00022801"/>
    </source>
</evidence>
<dbReference type="GO" id="GO:0006508">
    <property type="term" value="P:proteolysis"/>
    <property type="evidence" value="ECO:0007669"/>
    <property type="project" value="UniProtKB-KW"/>
</dbReference>
<keyword evidence="8" id="KW-1133">Transmembrane helix</keyword>
<dbReference type="GeneID" id="130502077"/>